<evidence type="ECO:0000313" key="4">
    <source>
        <dbReference type="Proteomes" id="UP000383932"/>
    </source>
</evidence>
<dbReference type="EMBL" id="SSOP01001081">
    <property type="protein sequence ID" value="KAB5587456.1"/>
    <property type="molecule type" value="Genomic_DNA"/>
</dbReference>
<feature type="coiled-coil region" evidence="1">
    <location>
        <begin position="113"/>
        <end position="143"/>
    </location>
</feature>
<evidence type="ECO:0000313" key="3">
    <source>
        <dbReference type="EMBL" id="KAB5587456.1"/>
    </source>
</evidence>
<organism evidence="3 4">
    <name type="scientific">Ceratobasidium theobromae</name>
    <dbReference type="NCBI Taxonomy" id="1582974"/>
    <lineage>
        <taxon>Eukaryota</taxon>
        <taxon>Fungi</taxon>
        <taxon>Dikarya</taxon>
        <taxon>Basidiomycota</taxon>
        <taxon>Agaricomycotina</taxon>
        <taxon>Agaricomycetes</taxon>
        <taxon>Cantharellales</taxon>
        <taxon>Ceratobasidiaceae</taxon>
        <taxon>Ceratobasidium</taxon>
    </lineage>
</organism>
<sequence length="161" mass="18818">MAVDIESAPLDVNEGRDNTHNPPLTDGSAPNPPPLQIAPLASGEDLNGEDELRLVTAEDVQDMSYEDYRNILDPLHTDYCTMIRELIETHEAQWGRQYGEYQQRAHRIAFSWRRTEQEKVRELERLLNEIKEVRAIVQSAVRVHANQIVRHFHDRKRELRR</sequence>
<gene>
    <name evidence="3" type="ORF">CTheo_9106</name>
</gene>
<proteinExistence type="predicted"/>
<evidence type="ECO:0000256" key="1">
    <source>
        <dbReference type="SAM" id="Coils"/>
    </source>
</evidence>
<reference evidence="3 4" key="1">
    <citation type="journal article" date="2019" name="Fungal Biol. Biotechnol.">
        <title>Draft genome sequence of fastidious pathogen Ceratobasidium theobromae, which causes vascular-streak dieback in Theobroma cacao.</title>
        <authorList>
            <person name="Ali S.S."/>
            <person name="Asman A."/>
            <person name="Shao J."/>
            <person name="Firmansyah A.P."/>
            <person name="Susilo A.W."/>
            <person name="Rosmana A."/>
            <person name="McMahon P."/>
            <person name="Junaid M."/>
            <person name="Guest D."/>
            <person name="Kheng T.Y."/>
            <person name="Meinhardt L.W."/>
            <person name="Bailey B.A."/>
        </authorList>
    </citation>
    <scope>NUCLEOTIDE SEQUENCE [LARGE SCALE GENOMIC DNA]</scope>
    <source>
        <strain evidence="3 4">CT2</strain>
    </source>
</reference>
<dbReference type="AlphaFoldDB" id="A0A5N5Q7R6"/>
<dbReference type="Proteomes" id="UP000383932">
    <property type="component" value="Unassembled WGS sequence"/>
</dbReference>
<keyword evidence="4" id="KW-1185">Reference proteome</keyword>
<protein>
    <submittedName>
        <fullName evidence="3">Uncharacterized protein</fullName>
    </submittedName>
</protein>
<feature type="region of interest" description="Disordered" evidence="2">
    <location>
        <begin position="1"/>
        <end position="43"/>
    </location>
</feature>
<accession>A0A5N5Q7R6</accession>
<comment type="caution">
    <text evidence="3">The sequence shown here is derived from an EMBL/GenBank/DDBJ whole genome shotgun (WGS) entry which is preliminary data.</text>
</comment>
<evidence type="ECO:0000256" key="2">
    <source>
        <dbReference type="SAM" id="MobiDB-lite"/>
    </source>
</evidence>
<name>A0A5N5Q7R6_9AGAM</name>
<keyword evidence="1" id="KW-0175">Coiled coil</keyword>